<comment type="similarity">
    <text evidence="3">Belongs to the RTC5 family.</text>
</comment>
<comment type="subcellular location">
    <subcellularLocation>
        <location evidence="2">Cytoplasm</location>
    </subcellularLocation>
</comment>
<evidence type="ECO:0000313" key="9">
    <source>
        <dbReference type="Proteomes" id="UP000076584"/>
    </source>
</evidence>
<dbReference type="STRING" id="1573173.A0A167EG78"/>
<dbReference type="PANTHER" id="PTHR23354">
    <property type="entry name" value="NUCLEOLAR PROTEIN 7/ESTROGEN RECEPTOR COACTIVATOR-RELATED"/>
    <property type="match status" value="1"/>
</dbReference>
<dbReference type="Proteomes" id="UP000076584">
    <property type="component" value="Unassembled WGS sequence"/>
</dbReference>
<evidence type="ECO:0000313" key="8">
    <source>
        <dbReference type="EMBL" id="KZL85096.1"/>
    </source>
</evidence>
<evidence type="ECO:0000256" key="1">
    <source>
        <dbReference type="ARBA" id="ARBA00002738"/>
    </source>
</evidence>
<evidence type="ECO:0000256" key="5">
    <source>
        <dbReference type="ARBA" id="ARBA00022490"/>
    </source>
</evidence>
<comment type="function">
    <text evidence="1">May be involved in a process influencing telomere capping.</text>
</comment>
<evidence type="ECO:0000256" key="3">
    <source>
        <dbReference type="ARBA" id="ARBA00006731"/>
    </source>
</evidence>
<gene>
    <name evidence="8" type="ORF">CI238_09358</name>
</gene>
<protein>
    <recommendedName>
        <fullName evidence="4">Restriction of telomere capping protein 5</fullName>
    </recommendedName>
</protein>
<dbReference type="Pfam" id="PF07534">
    <property type="entry name" value="TLD"/>
    <property type="match status" value="1"/>
</dbReference>
<proteinExistence type="inferred from homology"/>
<reference evidence="8 9" key="1">
    <citation type="submission" date="2015-06" db="EMBL/GenBank/DDBJ databases">
        <title>Survival trade-offs in plant roots during colonization by closely related pathogenic and mutualistic fungi.</title>
        <authorList>
            <person name="Hacquard S."/>
            <person name="Kracher B."/>
            <person name="Hiruma K."/>
            <person name="Weinman A."/>
            <person name="Muench P."/>
            <person name="Garrido Oter R."/>
            <person name="Ver Loren van Themaat E."/>
            <person name="Dallerey J.-F."/>
            <person name="Damm U."/>
            <person name="Henrissat B."/>
            <person name="Lespinet O."/>
            <person name="Thon M."/>
            <person name="Kemen E."/>
            <person name="McHardy A.C."/>
            <person name="Schulze-Lefert P."/>
            <person name="O'Connell R.J."/>
        </authorList>
    </citation>
    <scope>NUCLEOTIDE SEQUENCE [LARGE SCALE GENOMIC DNA]</scope>
    <source>
        <strain evidence="8 9">MAFF 238704</strain>
    </source>
</reference>
<dbReference type="PROSITE" id="PS51886">
    <property type="entry name" value="TLDC"/>
    <property type="match status" value="1"/>
</dbReference>
<sequence length="624" mass="70105">LYTFNIVHRCLLSSYRDLNMGQALSDERSRHMSHEELTHELASRFAGKCFTSLELYSFKDVFKSLADNQGDIRYLKEDTLARFLEIPDILHVSPVIFQMVSYIGAFPFLQDAPAVLGIDQMVMVVVIMTQRHKRVLAKGATDRAKLIFKSLAVHDRRACEAAAAAEESSKEEQTTGSQPQSHVAGFAVDEPAEEPEDDDDDLEIAAFELLDINDAIWQGDAPRMQGAMIPADNFRKLLMLLILIAPLSPQERLSMYSTRVMGDELDSLRATAEHILAAFLNVEKAPGIKFGQYNRVLPVCFPNLFNGFSPLFEHFLFSKNLDFTKHRGEEPAVEKQPEEIVQPLLPEPGEILNLNVLSQLSFFLPGSDLFRRLRPLYSGNKDGFSTGSFESKVFNWRAPTILLVRGTRINDDPHGSQETAFAASIPPRRLPNGSKGERLTFGVYVSHPWKHTTKETFGERDTVLFQLEPVHDVFPASRYNSEFISFTKAPTNRPMLGVGCPHPRQTQAHRRNTMLSLGSVSLLLEDSFEYGVFNHDWTAGGGAFETSVSRKFDFQDRFEIESLEVWGCGGDEEAKAQAERWAWEHREAEARRKINLGTDNIEADRALLEMAGLVGNSRSGGSMV</sequence>
<dbReference type="GO" id="GO:0006979">
    <property type="term" value="P:response to oxidative stress"/>
    <property type="evidence" value="ECO:0007669"/>
    <property type="project" value="TreeGrafter"/>
</dbReference>
<evidence type="ECO:0000256" key="2">
    <source>
        <dbReference type="ARBA" id="ARBA00004496"/>
    </source>
</evidence>
<dbReference type="InterPro" id="IPR006571">
    <property type="entry name" value="TLDc_dom"/>
</dbReference>
<dbReference type="AlphaFoldDB" id="A0A167EG78"/>
<keyword evidence="9" id="KW-1185">Reference proteome</keyword>
<feature type="non-terminal residue" evidence="8">
    <location>
        <position position="1"/>
    </location>
</feature>
<dbReference type="EMBL" id="LFIW01000726">
    <property type="protein sequence ID" value="KZL85096.1"/>
    <property type="molecule type" value="Genomic_DNA"/>
</dbReference>
<dbReference type="GO" id="GO:0005737">
    <property type="term" value="C:cytoplasm"/>
    <property type="evidence" value="ECO:0007669"/>
    <property type="project" value="UniProtKB-SubCell"/>
</dbReference>
<accession>A0A167EG78</accession>
<evidence type="ECO:0000259" key="7">
    <source>
        <dbReference type="PROSITE" id="PS51886"/>
    </source>
</evidence>
<dbReference type="PANTHER" id="PTHR23354:SF130">
    <property type="entry name" value="RESTRICTION OF TELOMERE CAPPING PROTEIN 5"/>
    <property type="match status" value="1"/>
</dbReference>
<feature type="domain" description="TLDc" evidence="7">
    <location>
        <begin position="350"/>
        <end position="569"/>
    </location>
</feature>
<dbReference type="SMART" id="SM00584">
    <property type="entry name" value="TLDc"/>
    <property type="match status" value="1"/>
</dbReference>
<feature type="region of interest" description="Disordered" evidence="6">
    <location>
        <begin position="162"/>
        <end position="182"/>
    </location>
</feature>
<evidence type="ECO:0000256" key="4">
    <source>
        <dbReference type="ARBA" id="ARBA00015163"/>
    </source>
</evidence>
<keyword evidence="5" id="KW-0963">Cytoplasm</keyword>
<comment type="caution">
    <text evidence="8">The sequence shown here is derived from an EMBL/GenBank/DDBJ whole genome shotgun (WGS) entry which is preliminary data.</text>
</comment>
<evidence type="ECO:0000256" key="6">
    <source>
        <dbReference type="SAM" id="MobiDB-lite"/>
    </source>
</evidence>
<organism evidence="8 9">
    <name type="scientific">Colletotrichum incanum</name>
    <name type="common">Soybean anthracnose fungus</name>
    <dbReference type="NCBI Taxonomy" id="1573173"/>
    <lineage>
        <taxon>Eukaryota</taxon>
        <taxon>Fungi</taxon>
        <taxon>Dikarya</taxon>
        <taxon>Ascomycota</taxon>
        <taxon>Pezizomycotina</taxon>
        <taxon>Sordariomycetes</taxon>
        <taxon>Hypocreomycetidae</taxon>
        <taxon>Glomerellales</taxon>
        <taxon>Glomerellaceae</taxon>
        <taxon>Colletotrichum</taxon>
        <taxon>Colletotrichum spaethianum species complex</taxon>
    </lineage>
</organism>
<dbReference type="GO" id="GO:0005634">
    <property type="term" value="C:nucleus"/>
    <property type="evidence" value="ECO:0007669"/>
    <property type="project" value="TreeGrafter"/>
</dbReference>
<name>A0A167EG78_COLIC</name>